<dbReference type="InParanoid" id="A0A0D2VMR3"/>
<dbReference type="RefSeq" id="XP_004349367.2">
    <property type="nucleotide sequence ID" value="XM_004349317.2"/>
</dbReference>
<reference evidence="3" key="1">
    <citation type="submission" date="2011-02" db="EMBL/GenBank/DDBJ databases">
        <title>The Genome Sequence of Capsaspora owczarzaki ATCC 30864.</title>
        <authorList>
            <person name="Russ C."/>
            <person name="Cuomo C."/>
            <person name="Burger G."/>
            <person name="Gray M.W."/>
            <person name="Holland P.W.H."/>
            <person name="King N."/>
            <person name="Lang F.B.F."/>
            <person name="Roger A.J."/>
            <person name="Ruiz-Trillo I."/>
            <person name="Young S.K."/>
            <person name="Zeng Q."/>
            <person name="Gargeya S."/>
            <person name="Alvarado L."/>
            <person name="Berlin A."/>
            <person name="Chapman S.B."/>
            <person name="Chen Z."/>
            <person name="Freedman E."/>
            <person name="Gellesch M."/>
            <person name="Goldberg J."/>
            <person name="Griggs A."/>
            <person name="Gujja S."/>
            <person name="Heilman E."/>
            <person name="Heiman D."/>
            <person name="Howarth C."/>
            <person name="Mehta T."/>
            <person name="Neiman D."/>
            <person name="Pearson M."/>
            <person name="Roberts A."/>
            <person name="Saif S."/>
            <person name="Shea T."/>
            <person name="Shenoy N."/>
            <person name="Sisk P."/>
            <person name="Stolte C."/>
            <person name="Sykes S."/>
            <person name="White J."/>
            <person name="Yandava C."/>
            <person name="Haas B."/>
            <person name="Nusbaum C."/>
            <person name="Birren B."/>
        </authorList>
    </citation>
    <scope>NUCLEOTIDE SEQUENCE</scope>
    <source>
        <strain evidence="3">ATCC 30864</strain>
    </source>
</reference>
<feature type="region of interest" description="Disordered" evidence="1">
    <location>
        <begin position="77"/>
        <end position="96"/>
    </location>
</feature>
<protein>
    <recommendedName>
        <fullName evidence="4">DUF4536 domain-containing protein</fullName>
    </recommendedName>
</protein>
<evidence type="ECO:0000313" key="3">
    <source>
        <dbReference type="Proteomes" id="UP000008743"/>
    </source>
</evidence>
<evidence type="ECO:0000313" key="2">
    <source>
        <dbReference type="EMBL" id="KJE91487.1"/>
    </source>
</evidence>
<organism evidence="2 3">
    <name type="scientific">Capsaspora owczarzaki (strain ATCC 30864)</name>
    <dbReference type="NCBI Taxonomy" id="595528"/>
    <lineage>
        <taxon>Eukaryota</taxon>
        <taxon>Filasterea</taxon>
        <taxon>Capsaspora</taxon>
    </lineage>
</organism>
<sequence>MVNDTAVMSDANTPPTVPEDCLQCRLVHIGVFAAAGAWTFFQRTQVPKTATTSRATLAVVGTGLFALSATRAFIPLNQSATPAPSPASSSPPSSSA</sequence>
<name>A0A0D2VMR3_CAPO3</name>
<dbReference type="AlphaFoldDB" id="A0A0D2VMR3"/>
<keyword evidence="3" id="KW-1185">Reference proteome</keyword>
<dbReference type="Proteomes" id="UP000008743">
    <property type="component" value="Unassembled WGS sequence"/>
</dbReference>
<proteinExistence type="predicted"/>
<gene>
    <name evidence="2" type="ORF">CAOG_002617</name>
</gene>
<feature type="compositionally biased region" description="Low complexity" evidence="1">
    <location>
        <begin position="79"/>
        <end position="96"/>
    </location>
</feature>
<evidence type="ECO:0008006" key="4">
    <source>
        <dbReference type="Google" id="ProtNLM"/>
    </source>
</evidence>
<accession>A0A0D2VMR3</accession>
<evidence type="ECO:0000256" key="1">
    <source>
        <dbReference type="SAM" id="MobiDB-lite"/>
    </source>
</evidence>
<dbReference type="EMBL" id="KE346362">
    <property type="protein sequence ID" value="KJE91487.1"/>
    <property type="molecule type" value="Genomic_DNA"/>
</dbReference>